<dbReference type="Proteomes" id="UP000198287">
    <property type="component" value="Unassembled WGS sequence"/>
</dbReference>
<gene>
    <name evidence="2" type="ORF">Fcan01_17337</name>
</gene>
<comment type="caution">
    <text evidence="2">The sequence shown here is derived from an EMBL/GenBank/DDBJ whole genome shotgun (WGS) entry which is preliminary data.</text>
</comment>
<organism evidence="2 3">
    <name type="scientific">Folsomia candida</name>
    <name type="common">Springtail</name>
    <dbReference type="NCBI Taxonomy" id="158441"/>
    <lineage>
        <taxon>Eukaryota</taxon>
        <taxon>Metazoa</taxon>
        <taxon>Ecdysozoa</taxon>
        <taxon>Arthropoda</taxon>
        <taxon>Hexapoda</taxon>
        <taxon>Collembola</taxon>
        <taxon>Entomobryomorpha</taxon>
        <taxon>Isotomoidea</taxon>
        <taxon>Isotomidae</taxon>
        <taxon>Proisotominae</taxon>
        <taxon>Folsomia</taxon>
    </lineage>
</organism>
<keyword evidence="1" id="KW-0732">Signal</keyword>
<dbReference type="EMBL" id="LNIX01000012">
    <property type="protein sequence ID" value="OXA48155.1"/>
    <property type="molecule type" value="Genomic_DNA"/>
</dbReference>
<protein>
    <submittedName>
        <fullName evidence="2">Uncharacterized protein</fullName>
    </submittedName>
</protein>
<accession>A0A226DRK3</accession>
<feature type="chain" id="PRO_5012714170" evidence="1">
    <location>
        <begin position="25"/>
        <end position="262"/>
    </location>
</feature>
<feature type="signal peptide" evidence="1">
    <location>
        <begin position="1"/>
        <end position="24"/>
    </location>
</feature>
<keyword evidence="3" id="KW-1185">Reference proteome</keyword>
<name>A0A226DRK3_FOLCA</name>
<proteinExistence type="predicted"/>
<evidence type="ECO:0000256" key="1">
    <source>
        <dbReference type="SAM" id="SignalP"/>
    </source>
</evidence>
<evidence type="ECO:0000313" key="3">
    <source>
        <dbReference type="Proteomes" id="UP000198287"/>
    </source>
</evidence>
<evidence type="ECO:0000313" key="2">
    <source>
        <dbReference type="EMBL" id="OXA48155.1"/>
    </source>
</evidence>
<dbReference type="AlphaFoldDB" id="A0A226DRK3"/>
<reference evidence="2 3" key="1">
    <citation type="submission" date="2015-12" db="EMBL/GenBank/DDBJ databases">
        <title>The genome of Folsomia candida.</title>
        <authorList>
            <person name="Faddeeva A."/>
            <person name="Derks M.F."/>
            <person name="Anvar Y."/>
            <person name="Smit S."/>
            <person name="Van Straalen N."/>
            <person name="Roelofs D."/>
        </authorList>
    </citation>
    <scope>NUCLEOTIDE SEQUENCE [LARGE SCALE GENOMIC DNA]</scope>
    <source>
        <strain evidence="2 3">VU population</strain>
        <tissue evidence="2">Whole body</tissue>
    </source>
</reference>
<sequence length="262" mass="30022">MSNSSIRQFFIISLWFLIPWKVYAAKDSIELLIPSRLNDSSPLTDLSPELPEPLPAWSNNATRLWLTFSADIVVSVKDTSHDPAEVSETFILRSFLPESFDNYRRYPSISKNNHSSLNDTILRQKRSPISTEGGQIKLMQIVIPIPYTNLDPQATGMESPNRKNLHISVRYDPQAEQYWMHRVFIQGVVPGYGSYFEMTPKGVRPARADVGNQSYCAETAWFLDRSYSYRFVEVIFKSLTFQLVPSNNLEELSNLNFDPTDV</sequence>